<evidence type="ECO:0000313" key="4">
    <source>
        <dbReference type="Proteomes" id="UP001501231"/>
    </source>
</evidence>
<dbReference type="InterPro" id="IPR052509">
    <property type="entry name" value="Metal_resp_DNA-bind_regulator"/>
</dbReference>
<protein>
    <submittedName>
        <fullName evidence="3">PadR family transcriptional regulator</fullName>
    </submittedName>
</protein>
<dbReference type="InterPro" id="IPR005149">
    <property type="entry name" value="Tscrpt_reg_PadR_N"/>
</dbReference>
<evidence type="ECO:0000313" key="3">
    <source>
        <dbReference type="EMBL" id="GAA2419063.1"/>
    </source>
</evidence>
<feature type="domain" description="Transcription regulator PadR N-terminal" evidence="2">
    <location>
        <begin position="17"/>
        <end position="91"/>
    </location>
</feature>
<dbReference type="EMBL" id="BAAARW010000012">
    <property type="protein sequence ID" value="GAA2419063.1"/>
    <property type="molecule type" value="Genomic_DNA"/>
</dbReference>
<dbReference type="Proteomes" id="UP001501231">
    <property type="component" value="Unassembled WGS sequence"/>
</dbReference>
<evidence type="ECO:0000256" key="1">
    <source>
        <dbReference type="SAM" id="Coils"/>
    </source>
</evidence>
<dbReference type="PANTHER" id="PTHR33169:SF14">
    <property type="entry name" value="TRANSCRIPTIONAL REGULATOR RV3488"/>
    <property type="match status" value="1"/>
</dbReference>
<reference evidence="3 4" key="1">
    <citation type="journal article" date="2019" name="Int. J. Syst. Evol. Microbiol.">
        <title>The Global Catalogue of Microorganisms (GCM) 10K type strain sequencing project: providing services to taxonomists for standard genome sequencing and annotation.</title>
        <authorList>
            <consortium name="The Broad Institute Genomics Platform"/>
            <consortium name="The Broad Institute Genome Sequencing Center for Infectious Disease"/>
            <person name="Wu L."/>
            <person name="Ma J."/>
        </authorList>
    </citation>
    <scope>NUCLEOTIDE SEQUENCE [LARGE SCALE GENOMIC DNA]</scope>
    <source>
        <strain evidence="3 4">JCM 3325</strain>
    </source>
</reference>
<evidence type="ECO:0000259" key="2">
    <source>
        <dbReference type="Pfam" id="PF03551"/>
    </source>
</evidence>
<dbReference type="InterPro" id="IPR036390">
    <property type="entry name" value="WH_DNA-bd_sf"/>
</dbReference>
<organism evidence="3 4">
    <name type="scientific">Actinomadura vinacea</name>
    <dbReference type="NCBI Taxonomy" id="115336"/>
    <lineage>
        <taxon>Bacteria</taxon>
        <taxon>Bacillati</taxon>
        <taxon>Actinomycetota</taxon>
        <taxon>Actinomycetes</taxon>
        <taxon>Streptosporangiales</taxon>
        <taxon>Thermomonosporaceae</taxon>
        <taxon>Actinomadura</taxon>
    </lineage>
</organism>
<comment type="caution">
    <text evidence="3">The sequence shown here is derived from an EMBL/GenBank/DDBJ whole genome shotgun (WGS) entry which is preliminary data.</text>
</comment>
<feature type="coiled-coil region" evidence="1">
    <location>
        <begin position="125"/>
        <end position="152"/>
    </location>
</feature>
<proteinExistence type="predicted"/>
<keyword evidence="1" id="KW-0175">Coiled coil</keyword>
<dbReference type="InterPro" id="IPR036388">
    <property type="entry name" value="WH-like_DNA-bd_sf"/>
</dbReference>
<accession>A0ABN3J209</accession>
<dbReference type="RefSeq" id="WP_344589795.1">
    <property type="nucleotide sequence ID" value="NZ_BAAARW010000012.1"/>
</dbReference>
<name>A0ABN3J209_9ACTN</name>
<sequence length="200" mass="23220">MDGVKRRAVSNPLGLAVLAFLLWEPMHPYELGRRLKETDKERNFKYNRGSLYMVVNQLKKAGFIVERETVRDTQRPERTVYELTEEGRAELYDWLRELMARPREEYPHFGAALSFVGVLAPEEAVELLGRRAEALEALAEEARAKVKAATDQGVAWVFLVEEEYRLEVLDAERRFVGRLAESLSDPDYVREWQRIFGSRS</sequence>
<dbReference type="Gene3D" id="1.10.10.10">
    <property type="entry name" value="Winged helix-like DNA-binding domain superfamily/Winged helix DNA-binding domain"/>
    <property type="match status" value="1"/>
</dbReference>
<dbReference type="Pfam" id="PF03551">
    <property type="entry name" value="PadR"/>
    <property type="match status" value="1"/>
</dbReference>
<dbReference type="SUPFAM" id="SSF46785">
    <property type="entry name" value="Winged helix' DNA-binding domain"/>
    <property type="match status" value="1"/>
</dbReference>
<dbReference type="PANTHER" id="PTHR33169">
    <property type="entry name" value="PADR-FAMILY TRANSCRIPTIONAL REGULATOR"/>
    <property type="match status" value="1"/>
</dbReference>
<keyword evidence="4" id="KW-1185">Reference proteome</keyword>
<gene>
    <name evidence="3" type="ORF">GCM10010191_32450</name>
</gene>